<dbReference type="AlphaFoldDB" id="A0A0Q0A3A7"/>
<dbReference type="Proteomes" id="UP000050384">
    <property type="component" value="Unassembled WGS sequence"/>
</dbReference>
<gene>
    <name evidence="2" type="ORF">ALO94_04828</name>
</gene>
<protein>
    <submittedName>
        <fullName evidence="2">Uncharacterized protein</fullName>
    </submittedName>
</protein>
<feature type="transmembrane region" description="Helical" evidence="1">
    <location>
        <begin position="106"/>
        <end position="125"/>
    </location>
</feature>
<accession>A0A0Q0A3A7</accession>
<evidence type="ECO:0000313" key="3">
    <source>
        <dbReference type="Proteomes" id="UP000050384"/>
    </source>
</evidence>
<evidence type="ECO:0000256" key="1">
    <source>
        <dbReference type="SAM" id="Phobius"/>
    </source>
</evidence>
<proteinExistence type="predicted"/>
<feature type="transmembrane region" description="Helical" evidence="1">
    <location>
        <begin position="12"/>
        <end position="36"/>
    </location>
</feature>
<sequence>MQVERMSVLERYLDFFQTLIACFAGVIFGIFLYFGLMTLLDGALRWEHSLYASIVGAVIGVFSLRLLPWAVHLAGLAGMVLGVLLALVLAGYVWPEMAYEHIPGYFLIAGLAGMLCAGLLVYRVLKVRPNQQM</sequence>
<comment type="caution">
    <text evidence="2">The sequence shown here is derived from an EMBL/GenBank/DDBJ whole genome shotgun (WGS) entry which is preliminary data.</text>
</comment>
<keyword evidence="1" id="KW-0472">Membrane</keyword>
<dbReference type="PATRIC" id="fig|264459.3.peg.716"/>
<name>A0A0Q0A3A7_PSESX</name>
<keyword evidence="1" id="KW-1133">Transmembrane helix</keyword>
<feature type="transmembrane region" description="Helical" evidence="1">
    <location>
        <begin position="74"/>
        <end position="94"/>
    </location>
</feature>
<reference evidence="2 3" key="1">
    <citation type="submission" date="2015-09" db="EMBL/GenBank/DDBJ databases">
        <title>Genome announcement of multiple Pseudomonas syringae strains.</title>
        <authorList>
            <person name="Thakur S."/>
            <person name="Wang P.W."/>
            <person name="Gong Y."/>
            <person name="Weir B.S."/>
            <person name="Guttman D.S."/>
        </authorList>
    </citation>
    <scope>NUCLEOTIDE SEQUENCE [LARGE SCALE GENOMIC DNA]</scope>
    <source>
        <strain evidence="2 3">ICMP16929</strain>
    </source>
</reference>
<organism evidence="2 3">
    <name type="scientific">Pseudomonas syringae pv. spinaceae</name>
    <dbReference type="NCBI Taxonomy" id="264459"/>
    <lineage>
        <taxon>Bacteria</taxon>
        <taxon>Pseudomonadati</taxon>
        <taxon>Pseudomonadota</taxon>
        <taxon>Gammaproteobacteria</taxon>
        <taxon>Pseudomonadales</taxon>
        <taxon>Pseudomonadaceae</taxon>
        <taxon>Pseudomonas</taxon>
        <taxon>Pseudomonas syringae</taxon>
    </lineage>
</organism>
<keyword evidence="1" id="KW-0812">Transmembrane</keyword>
<feature type="transmembrane region" description="Helical" evidence="1">
    <location>
        <begin position="48"/>
        <end position="67"/>
    </location>
</feature>
<evidence type="ECO:0000313" key="2">
    <source>
        <dbReference type="EMBL" id="KPY58069.1"/>
    </source>
</evidence>
<dbReference type="EMBL" id="LJRI01001547">
    <property type="protein sequence ID" value="KPY58069.1"/>
    <property type="molecule type" value="Genomic_DNA"/>
</dbReference>